<evidence type="ECO:0000313" key="8">
    <source>
        <dbReference type="Proteomes" id="UP000063699"/>
    </source>
</evidence>
<dbReference type="PANTHER" id="PTHR22683">
    <property type="entry name" value="SPORULATION PROTEIN RELATED"/>
    <property type="match status" value="1"/>
</dbReference>
<evidence type="ECO:0000256" key="1">
    <source>
        <dbReference type="ARBA" id="ARBA00022737"/>
    </source>
</evidence>
<dbReference type="PANTHER" id="PTHR22683:SF1">
    <property type="entry name" value="TYPE VII SECRETION SYSTEM PROTEIN ESSC"/>
    <property type="match status" value="1"/>
</dbReference>
<evidence type="ECO:0000313" key="7">
    <source>
        <dbReference type="EMBL" id="ALG08963.1"/>
    </source>
</evidence>
<evidence type="ECO:0000256" key="4">
    <source>
        <dbReference type="PROSITE-ProRule" id="PRU00289"/>
    </source>
</evidence>
<dbReference type="InterPro" id="IPR027417">
    <property type="entry name" value="P-loop_NTPase"/>
</dbReference>
<dbReference type="InterPro" id="IPR050206">
    <property type="entry name" value="FtsK/SpoIIIE/SftA"/>
</dbReference>
<keyword evidence="3 4" id="KW-0067">ATP-binding</keyword>
<evidence type="ECO:0000256" key="5">
    <source>
        <dbReference type="SAM" id="MobiDB-lite"/>
    </source>
</evidence>
<feature type="binding site" evidence="4">
    <location>
        <begin position="295"/>
        <end position="302"/>
    </location>
    <ligand>
        <name>ATP</name>
        <dbReference type="ChEBI" id="CHEBI:30616"/>
    </ligand>
</feature>
<feature type="domain" description="FtsK" evidence="6">
    <location>
        <begin position="865"/>
        <end position="1048"/>
    </location>
</feature>
<dbReference type="InterPro" id="IPR002543">
    <property type="entry name" value="FtsK_dom"/>
</dbReference>
<evidence type="ECO:0000259" key="6">
    <source>
        <dbReference type="PROSITE" id="PS50901"/>
    </source>
</evidence>
<dbReference type="SUPFAM" id="SSF52540">
    <property type="entry name" value="P-loop containing nucleoside triphosphate hydrolases"/>
    <property type="match status" value="3"/>
</dbReference>
<organism evidence="7 8">
    <name type="scientific">Kibdelosporangium phytohabitans</name>
    <dbReference type="NCBI Taxonomy" id="860235"/>
    <lineage>
        <taxon>Bacteria</taxon>
        <taxon>Bacillati</taxon>
        <taxon>Actinomycetota</taxon>
        <taxon>Actinomycetes</taxon>
        <taxon>Pseudonocardiales</taxon>
        <taxon>Pseudonocardiaceae</taxon>
        <taxon>Kibdelosporangium</taxon>
    </lineage>
</organism>
<protein>
    <recommendedName>
        <fullName evidence="6">FtsK domain-containing protein</fullName>
    </recommendedName>
</protein>
<dbReference type="GO" id="GO:0005524">
    <property type="term" value="F:ATP binding"/>
    <property type="evidence" value="ECO:0007669"/>
    <property type="project" value="UniProtKB-UniRule"/>
</dbReference>
<feature type="region of interest" description="Disordered" evidence="5">
    <location>
        <begin position="1043"/>
        <end position="1064"/>
    </location>
</feature>
<accession>A0A0N9HZK7</accession>
<dbReference type="Proteomes" id="UP000063699">
    <property type="component" value="Chromosome"/>
</dbReference>
<dbReference type="PROSITE" id="PS50901">
    <property type="entry name" value="FTSK"/>
    <property type="match status" value="3"/>
</dbReference>
<dbReference type="GO" id="GO:0003677">
    <property type="term" value="F:DNA binding"/>
    <property type="evidence" value="ECO:0007669"/>
    <property type="project" value="InterPro"/>
</dbReference>
<reference evidence="7 8" key="1">
    <citation type="submission" date="2015-07" db="EMBL/GenBank/DDBJ databases">
        <title>Genome sequencing of Kibdelosporangium phytohabitans.</title>
        <authorList>
            <person name="Qin S."/>
            <person name="Xing K."/>
        </authorList>
    </citation>
    <scope>NUCLEOTIDE SEQUENCE [LARGE SCALE GENOMIC DNA]</scope>
    <source>
        <strain evidence="7 8">KLBMP1111</strain>
    </source>
</reference>
<feature type="binding site" evidence="4">
    <location>
        <begin position="882"/>
        <end position="889"/>
    </location>
    <ligand>
        <name>ATP</name>
        <dbReference type="ChEBI" id="CHEBI:30616"/>
    </ligand>
</feature>
<feature type="binding site" evidence="4">
    <location>
        <begin position="607"/>
        <end position="614"/>
    </location>
    <ligand>
        <name>ATP</name>
        <dbReference type="ChEBI" id="CHEBI:30616"/>
    </ligand>
</feature>
<keyword evidence="1" id="KW-0677">Repeat</keyword>
<dbReference type="PROSITE" id="PS00018">
    <property type="entry name" value="EF_HAND_1"/>
    <property type="match status" value="1"/>
</dbReference>
<proteinExistence type="predicted"/>
<dbReference type="InterPro" id="IPR023837">
    <property type="entry name" value="EccCb-like_Actinobacteria"/>
</dbReference>
<evidence type="ECO:0000256" key="3">
    <source>
        <dbReference type="ARBA" id="ARBA00022840"/>
    </source>
</evidence>
<dbReference type="AlphaFoldDB" id="A0A0N9HZK7"/>
<feature type="domain" description="FtsK" evidence="6">
    <location>
        <begin position="272"/>
        <end position="472"/>
    </location>
</feature>
<name>A0A0N9HZK7_9PSEU</name>
<dbReference type="EMBL" id="CP012752">
    <property type="protein sequence ID" value="ALG08963.1"/>
    <property type="molecule type" value="Genomic_DNA"/>
</dbReference>
<dbReference type="Gene3D" id="3.40.50.300">
    <property type="entry name" value="P-loop containing nucleotide triphosphate hydrolases"/>
    <property type="match status" value="3"/>
</dbReference>
<sequence>MEGVTGRRIALLVATSEHIDPTLREPRVLSGDGRRLRDLLLDPEVGGFDEVVLVANESKSGIEREAERLLRGCTPEDTVLVHMTGRGFMNHYSHLFFATVSTDVTLPYSTAVPSLVLWHLLFQSQAGVKVLLLDCAIHFPMNIDDYFGDSAYTFSATNQLTATLVRGLETGAADTDGDGQISVNDVAEYLGRELTGGWSARAGQFDVNTPIAKARGGAPVPVLIDYTEGTGKPDLATVLGLSSATEFDPRQAWRRRPENERFRAPVGIDGDGRKVELDLKMGPMDGMGPHGLVVGAAGSGKSELLRTVVLAMAATHATDAVNFVFVDCGSGGTFQGMETMPQVSATVTGLGDDQWQIRRLQDALAGEADRRQQLLRNAGSFRTFWDYERARENGADLDPLPALLIVIDEFAALLAARPAFRDLLITLGRVGGSLGIHLLLAGEEFDQDVVKALDARLTYRIGLRTATAEQSTAVIGVPDAAELPEEPGAAYLKTDKALVRFNTVPVSVPVDTSPQAASVLDVLVSAMAGQAPSAYAVWLPPMDSSYPLDMLLAPLDSVPERGLAPTNSPWIGGLQTPVGLIDKPYEQRRDQLWTDFAGPAGHGAVVGAPGAGKSALLRTLVLSMALTHTPLEAQFHCVDLGGGTLAPLGDLPHVGAVVSAADKELAQRVVRELTSLVADRERRFREQAIDSMAVFRERKRDKRVSNDQLGDVFLVVDGWKAFGQQFPELEAQVLTLFANGLAYGVHVIVSAQRWADIPPATKDLIGTRFELRLADPAETDTHAQNAADVPTDRPGAGLTRDSLHFRAGLPRIDGSMQAEDVDAGLRDALDKIRQHWHGQTPPLVRAERYVGVSRRYPIGAHATSKQPVFVDFDADPHLLVYGDSESGKTNVLRSIVRAVTQHSTDKEALFMLVDYRRSMLGFIDGSHLLAYAISPMQLDQNMPDVVTSLRKRLPGGDVTPEQLRNRSWWTGPELYLIVDDYDLLARNGETPLSPLRDLLPYGRDVGLHLILARRRVPGQPRLFDPVIEQLERLDTPAVLLGANEDESDPKVLPPPNAVLSGKSGRQPIEVTWINPDQANP</sequence>
<dbReference type="SMART" id="SM00382">
    <property type="entry name" value="AAA"/>
    <property type="match status" value="3"/>
</dbReference>
<dbReference type="STRING" id="860235.AOZ06_20425"/>
<feature type="domain" description="FtsK" evidence="6">
    <location>
        <begin position="589"/>
        <end position="780"/>
    </location>
</feature>
<gene>
    <name evidence="7" type="ORF">AOZ06_20425</name>
</gene>
<dbReference type="Pfam" id="PF01580">
    <property type="entry name" value="FtsK_SpoIIIE"/>
    <property type="match status" value="2"/>
</dbReference>
<keyword evidence="2 4" id="KW-0547">Nucleotide-binding</keyword>
<dbReference type="InterPro" id="IPR003593">
    <property type="entry name" value="AAA+_ATPase"/>
</dbReference>
<dbReference type="InterPro" id="IPR018247">
    <property type="entry name" value="EF_Hand_1_Ca_BS"/>
</dbReference>
<dbReference type="NCBIfam" id="TIGR03925">
    <property type="entry name" value="T7SS_EccC_b"/>
    <property type="match status" value="1"/>
</dbReference>
<evidence type="ECO:0000256" key="2">
    <source>
        <dbReference type="ARBA" id="ARBA00022741"/>
    </source>
</evidence>
<dbReference type="KEGG" id="kphy:AOZ06_20425"/>
<keyword evidence="8" id="KW-1185">Reference proteome</keyword>